<dbReference type="AlphaFoldDB" id="A0A7J3VT50"/>
<dbReference type="PANTHER" id="PTHR30535">
    <property type="entry name" value="VITAMIN B12-BINDING PROTEIN"/>
    <property type="match status" value="1"/>
</dbReference>
<dbReference type="InterPro" id="IPR002491">
    <property type="entry name" value="ABC_transptr_periplasmic_BD"/>
</dbReference>
<name>A0A7J3VT50_CALS0</name>
<proteinExistence type="predicted"/>
<accession>A0A7J3VT50</accession>
<dbReference type="EMBL" id="DRXH01000116">
    <property type="protein sequence ID" value="HHM44324.1"/>
    <property type="molecule type" value="Genomic_DNA"/>
</dbReference>
<dbReference type="PANTHER" id="PTHR30535:SF34">
    <property type="entry name" value="MOLYBDATE-BINDING PROTEIN MOLA"/>
    <property type="match status" value="1"/>
</dbReference>
<protein>
    <recommendedName>
        <fullName evidence="1">Fe/B12 periplasmic-binding domain-containing protein</fullName>
    </recommendedName>
</protein>
<comment type="caution">
    <text evidence="2">The sequence shown here is derived from an EMBL/GenBank/DDBJ whole genome shotgun (WGS) entry which is preliminary data.</text>
</comment>
<dbReference type="PROSITE" id="PS50983">
    <property type="entry name" value="FE_B12_PBP"/>
    <property type="match status" value="1"/>
</dbReference>
<dbReference type="Gene3D" id="3.40.50.1980">
    <property type="entry name" value="Nitrogenase molybdenum iron protein domain"/>
    <property type="match status" value="2"/>
</dbReference>
<dbReference type="InterPro" id="IPR050902">
    <property type="entry name" value="ABC_Transporter_SBP"/>
</dbReference>
<evidence type="ECO:0000313" key="2">
    <source>
        <dbReference type="EMBL" id="HHM44324.1"/>
    </source>
</evidence>
<evidence type="ECO:0000259" key="1">
    <source>
        <dbReference type="PROSITE" id="PS50983"/>
    </source>
</evidence>
<feature type="domain" description="Fe/B12 periplasmic-binding" evidence="1">
    <location>
        <begin position="120"/>
        <end position="396"/>
    </location>
</feature>
<sequence>MSAKPATTTAIILIIAALLAGFLTGRITAEPVERTVFKTQTETLAQTVTRTVSVVETRTALERVEVREPEVKYAKLFSLQRGDGYVLVRDAVNRTILVVPRGSPVPSIKADLVVLTPVERVVLMSATHVALLERLREFDPSLLDRVAALMWGRSYEWYFPEVGRLLAAGRITDVGAAWAPDYEKLASVKPDLVMVYTFPADPVVSKLEELKLPYVVNNEFMETDLLGRFEWIKFVAVFFGLDQAGAKVFEHVETSYAMVSMRARMLVDRGFTPSPKVAWFSVFRGTVYVAGGESYVAKALQDLGAEYVFSDLKTTASATVSAEELVARALDADVIVVSTDLTTSAEDLLKEVPQLAQSKALRENRVYRYNSNIFQLGYYATEEWARELAALLHPGVFTAEEPYDFFVRLS</sequence>
<gene>
    <name evidence="2" type="ORF">ENM31_03385</name>
</gene>
<reference evidence="2" key="1">
    <citation type="journal article" date="2020" name="mSystems">
        <title>Genome- and Community-Level Interaction Insights into Carbon Utilization and Element Cycling Functions of Hydrothermarchaeota in Hydrothermal Sediment.</title>
        <authorList>
            <person name="Zhou Z."/>
            <person name="Liu Y."/>
            <person name="Xu W."/>
            <person name="Pan J."/>
            <person name="Luo Z.H."/>
            <person name="Li M."/>
        </authorList>
    </citation>
    <scope>NUCLEOTIDE SEQUENCE [LARGE SCALE GENOMIC DNA]</scope>
    <source>
        <strain evidence="2">SpSt-1074</strain>
    </source>
</reference>
<dbReference type="Pfam" id="PF01497">
    <property type="entry name" value="Peripla_BP_2"/>
    <property type="match status" value="1"/>
</dbReference>
<organism evidence="2">
    <name type="scientific">Caldiarchaeum subterraneum</name>
    <dbReference type="NCBI Taxonomy" id="311458"/>
    <lineage>
        <taxon>Archaea</taxon>
        <taxon>Nitrososphaerota</taxon>
        <taxon>Candidatus Caldarchaeales</taxon>
        <taxon>Candidatus Caldarchaeaceae</taxon>
        <taxon>Candidatus Caldarchaeum</taxon>
    </lineage>
</organism>
<dbReference type="SUPFAM" id="SSF53807">
    <property type="entry name" value="Helical backbone' metal receptor"/>
    <property type="match status" value="1"/>
</dbReference>